<evidence type="ECO:0000256" key="1">
    <source>
        <dbReference type="SAM" id="SignalP"/>
    </source>
</evidence>
<dbReference type="EMBL" id="CALNXJ010000008">
    <property type="protein sequence ID" value="CAH3045562.1"/>
    <property type="molecule type" value="Genomic_DNA"/>
</dbReference>
<sequence length="136" mass="15872">LLKLFITIALSGIITPSLQLPSCRKSFLPPRKTLKRLRQNFIFVETTFFGTPRQKTRYVDAQRSGNSICPWRWVHNDNPNRVPRFLTKAVCPNCKHYCHAIRYSHRGLVQKCDVRTGEAVWQWTVVELPVAFIYDP</sequence>
<evidence type="ECO:0000313" key="2">
    <source>
        <dbReference type="EMBL" id="CAH3045562.1"/>
    </source>
</evidence>
<organism evidence="2 3">
    <name type="scientific">Pocillopora meandrina</name>
    <dbReference type="NCBI Taxonomy" id="46732"/>
    <lineage>
        <taxon>Eukaryota</taxon>
        <taxon>Metazoa</taxon>
        <taxon>Cnidaria</taxon>
        <taxon>Anthozoa</taxon>
        <taxon>Hexacorallia</taxon>
        <taxon>Scleractinia</taxon>
        <taxon>Astrocoeniina</taxon>
        <taxon>Pocilloporidae</taxon>
        <taxon>Pocillopora</taxon>
    </lineage>
</organism>
<reference evidence="2 3" key="1">
    <citation type="submission" date="2022-05" db="EMBL/GenBank/DDBJ databases">
        <authorList>
            <consortium name="Genoscope - CEA"/>
            <person name="William W."/>
        </authorList>
    </citation>
    <scope>NUCLEOTIDE SEQUENCE [LARGE SCALE GENOMIC DNA]</scope>
</reference>
<dbReference type="Gene3D" id="2.10.90.10">
    <property type="entry name" value="Cystine-knot cytokines"/>
    <property type="match status" value="1"/>
</dbReference>
<feature type="chain" id="PRO_5043605904" description="Secreted protein" evidence="1">
    <location>
        <begin position="20"/>
        <end position="136"/>
    </location>
</feature>
<evidence type="ECO:0008006" key="4">
    <source>
        <dbReference type="Google" id="ProtNLM"/>
    </source>
</evidence>
<protein>
    <recommendedName>
        <fullName evidence="4">Secreted protein</fullName>
    </recommendedName>
</protein>
<dbReference type="InterPro" id="IPR029034">
    <property type="entry name" value="Cystine-knot_cytokine"/>
</dbReference>
<proteinExistence type="predicted"/>
<accession>A0AAU9W6R2</accession>
<comment type="caution">
    <text evidence="2">The sequence shown here is derived from an EMBL/GenBank/DDBJ whole genome shotgun (WGS) entry which is preliminary data.</text>
</comment>
<keyword evidence="1" id="KW-0732">Signal</keyword>
<feature type="non-terminal residue" evidence="2">
    <location>
        <position position="1"/>
    </location>
</feature>
<gene>
    <name evidence="2" type="ORF">PMEA_00033611</name>
</gene>
<keyword evidence="3" id="KW-1185">Reference proteome</keyword>
<dbReference type="Proteomes" id="UP001159428">
    <property type="component" value="Unassembled WGS sequence"/>
</dbReference>
<dbReference type="AlphaFoldDB" id="A0AAU9W6R2"/>
<evidence type="ECO:0000313" key="3">
    <source>
        <dbReference type="Proteomes" id="UP001159428"/>
    </source>
</evidence>
<feature type="signal peptide" evidence="1">
    <location>
        <begin position="1"/>
        <end position="19"/>
    </location>
</feature>
<name>A0AAU9W6R2_9CNID</name>
<dbReference type="SUPFAM" id="SSF57501">
    <property type="entry name" value="Cystine-knot cytokines"/>
    <property type="match status" value="1"/>
</dbReference>